<comment type="caution">
    <text evidence="1">The sequence shown here is derived from an EMBL/GenBank/DDBJ whole genome shotgun (WGS) entry which is preliminary data.</text>
</comment>
<evidence type="ECO:0000313" key="2">
    <source>
        <dbReference type="Proteomes" id="UP000271937"/>
    </source>
</evidence>
<accession>A0A3P3WEN2</accession>
<dbReference type="Proteomes" id="UP000271937">
    <property type="component" value="Unassembled WGS sequence"/>
</dbReference>
<protein>
    <submittedName>
        <fullName evidence="1">Uncharacterized protein</fullName>
    </submittedName>
</protein>
<dbReference type="RefSeq" id="WP_125011383.1">
    <property type="nucleotide sequence ID" value="NZ_RQVR01000002.1"/>
</dbReference>
<evidence type="ECO:0000313" key="1">
    <source>
        <dbReference type="EMBL" id="RRJ93591.1"/>
    </source>
</evidence>
<keyword evidence="2" id="KW-1185">Reference proteome</keyword>
<dbReference type="OrthoDB" id="705436at2"/>
<dbReference type="EMBL" id="RQVR01000002">
    <property type="protein sequence ID" value="RRJ93591.1"/>
    <property type="molecule type" value="Genomic_DNA"/>
</dbReference>
<name>A0A3P3WEN2_9FLAO</name>
<gene>
    <name evidence="1" type="ORF">EG849_01795</name>
</gene>
<organism evidence="1 2">
    <name type="scientific">Flavobacterium macacae</name>
    <dbReference type="NCBI Taxonomy" id="2488993"/>
    <lineage>
        <taxon>Bacteria</taxon>
        <taxon>Pseudomonadati</taxon>
        <taxon>Bacteroidota</taxon>
        <taxon>Flavobacteriia</taxon>
        <taxon>Flavobacteriales</taxon>
        <taxon>Flavobacteriaceae</taxon>
        <taxon>Flavobacterium</taxon>
    </lineage>
</organism>
<sequence>MKKALLIFLILLSINCVGQKKTEKANGIQVQNQVTANDSAIKVIYKENKNNANEAAFFLNGKLIDQTALRTIDPKNIEKVDVKKGEFEIENVKFSGKVLIQTIEKYNPIWISLNDLKLKYTSIKNDLVIFKIDDNIINTDYDKAIVDENYLLRIIVEDFENKNDIKLKFIKLTTKSEENIKKSKQISVRGDEEL</sequence>
<reference evidence="1 2" key="1">
    <citation type="submission" date="2018-11" db="EMBL/GenBank/DDBJ databases">
        <title>Flavobacterium sp. nov., YIM 102600 draft genome.</title>
        <authorList>
            <person name="Li G."/>
            <person name="Jiang Y."/>
        </authorList>
    </citation>
    <scope>NUCLEOTIDE SEQUENCE [LARGE SCALE GENOMIC DNA]</scope>
    <source>
        <strain evidence="1 2">YIM 102600</strain>
    </source>
</reference>
<dbReference type="AlphaFoldDB" id="A0A3P3WEN2"/>
<proteinExistence type="predicted"/>